<keyword evidence="11" id="KW-1185">Reference proteome</keyword>
<dbReference type="OrthoDB" id="10250117at2759"/>
<dbReference type="InterPro" id="IPR015421">
    <property type="entry name" value="PyrdxlP-dep_Trfase_major"/>
</dbReference>
<name>A0A0B2V4C5_TOXCA</name>
<dbReference type="Gene3D" id="1.10.260.50">
    <property type="match status" value="1"/>
</dbReference>
<dbReference type="STRING" id="6265.A0A0B2V4C5"/>
<dbReference type="EMBL" id="JPKZ01002138">
    <property type="protein sequence ID" value="KHN78261.1"/>
    <property type="molecule type" value="Genomic_DNA"/>
</dbReference>
<comment type="cofactor">
    <cofactor evidence="1">
        <name>pyridoxal 5'-phosphate</name>
        <dbReference type="ChEBI" id="CHEBI:597326"/>
    </cofactor>
</comment>
<dbReference type="InterPro" id="IPR015422">
    <property type="entry name" value="PyrdxlP-dep_Trfase_small"/>
</dbReference>
<evidence type="ECO:0000256" key="6">
    <source>
        <dbReference type="ARBA" id="ARBA00037407"/>
    </source>
</evidence>
<comment type="subcellular location">
    <subcellularLocation>
        <location evidence="2">Cytoplasm</location>
        <location evidence="2">Cytosol</location>
    </subcellularLocation>
</comment>
<comment type="function">
    <text evidence="6">Catalyzes the decomposition of L-selenocysteine to L-alanine and elemental selenium.</text>
</comment>
<evidence type="ECO:0000256" key="5">
    <source>
        <dbReference type="ARBA" id="ARBA00022679"/>
    </source>
</evidence>
<keyword evidence="5" id="KW-0808">Transferase</keyword>
<dbReference type="Pfam" id="PF00266">
    <property type="entry name" value="Aminotran_5"/>
    <property type="match status" value="1"/>
</dbReference>
<dbReference type="FunFam" id="3.90.1150.10:FF:000065">
    <property type="entry name" value="Selenocysteine lyase"/>
    <property type="match status" value="1"/>
</dbReference>
<dbReference type="SUPFAM" id="SSF53383">
    <property type="entry name" value="PLP-dependent transferases"/>
    <property type="match status" value="1"/>
</dbReference>
<feature type="domain" description="Aminotransferase class V" evidence="9">
    <location>
        <begin position="20"/>
        <end position="218"/>
    </location>
</feature>
<dbReference type="InterPro" id="IPR000192">
    <property type="entry name" value="Aminotrans_V_dom"/>
</dbReference>
<evidence type="ECO:0000256" key="1">
    <source>
        <dbReference type="ARBA" id="ARBA00001933"/>
    </source>
</evidence>
<dbReference type="PANTHER" id="PTHR11601">
    <property type="entry name" value="CYSTEINE DESULFURYLASE FAMILY MEMBER"/>
    <property type="match status" value="1"/>
</dbReference>
<evidence type="ECO:0000256" key="7">
    <source>
        <dbReference type="ARBA" id="ARBA00039054"/>
    </source>
</evidence>
<reference evidence="10 11" key="1">
    <citation type="submission" date="2014-11" db="EMBL/GenBank/DDBJ databases">
        <title>Genetic blueprint of the zoonotic pathogen Toxocara canis.</title>
        <authorList>
            <person name="Zhu X.-Q."/>
            <person name="Korhonen P.K."/>
            <person name="Cai H."/>
            <person name="Young N.D."/>
            <person name="Nejsum P."/>
            <person name="von Samson-Himmelstjerna G."/>
            <person name="Boag P.R."/>
            <person name="Tan P."/>
            <person name="Li Q."/>
            <person name="Min J."/>
            <person name="Yang Y."/>
            <person name="Wang X."/>
            <person name="Fang X."/>
            <person name="Hall R.S."/>
            <person name="Hofmann A."/>
            <person name="Sternberg P.W."/>
            <person name="Jex A.R."/>
            <person name="Gasser R.B."/>
        </authorList>
    </citation>
    <scope>NUCLEOTIDE SEQUENCE [LARGE SCALE GENOMIC DNA]</scope>
    <source>
        <strain evidence="10">PN_DK_2014</strain>
    </source>
</reference>
<dbReference type="Proteomes" id="UP000031036">
    <property type="component" value="Unassembled WGS sequence"/>
</dbReference>
<organism evidence="10 11">
    <name type="scientific">Toxocara canis</name>
    <name type="common">Canine roundworm</name>
    <dbReference type="NCBI Taxonomy" id="6265"/>
    <lineage>
        <taxon>Eukaryota</taxon>
        <taxon>Metazoa</taxon>
        <taxon>Ecdysozoa</taxon>
        <taxon>Nematoda</taxon>
        <taxon>Chromadorea</taxon>
        <taxon>Rhabditida</taxon>
        <taxon>Spirurina</taxon>
        <taxon>Ascaridomorpha</taxon>
        <taxon>Ascaridoidea</taxon>
        <taxon>Toxocaridae</taxon>
        <taxon>Toxocara</taxon>
    </lineage>
</organism>
<dbReference type="GO" id="GO:0009000">
    <property type="term" value="F:selenocysteine lyase activity"/>
    <property type="evidence" value="ECO:0007669"/>
    <property type="project" value="UniProtKB-EC"/>
</dbReference>
<sequence>MAKLCKGSGSRIAGERFNSRVWLHTDAAQAVGKVEVDPNVLKVDVITVVGHKFYGPRIGALVLRNEKTVPLQPLFRGGLQEHGKRAGTENTPMIAGLGAACQIVAERLHQIAEHMRDVRDYFENQLKIALSDAVVIHFSNSERIPNTSSVSFIKYPRNAEDLLSKCKSFIASTGAACHAGTNSPSAVLCACGIPDEVASRTVRFSFGKESSRAQVDRVVNELKSIVFLGKYGSSLLSAINKGPIPGF</sequence>
<dbReference type="InterPro" id="IPR015424">
    <property type="entry name" value="PyrdxlP-dep_Trfase"/>
</dbReference>
<dbReference type="Gene3D" id="3.40.640.10">
    <property type="entry name" value="Type I PLP-dependent aspartate aminotransferase-like (Major domain)"/>
    <property type="match status" value="1"/>
</dbReference>
<comment type="subunit">
    <text evidence="3">Homodimer.</text>
</comment>
<comment type="caution">
    <text evidence="10">The sequence shown here is derived from an EMBL/GenBank/DDBJ whole genome shotgun (WGS) entry which is preliminary data.</text>
</comment>
<proteinExistence type="predicted"/>
<evidence type="ECO:0000256" key="3">
    <source>
        <dbReference type="ARBA" id="ARBA00011738"/>
    </source>
</evidence>
<dbReference type="GO" id="GO:0016740">
    <property type="term" value="F:transferase activity"/>
    <property type="evidence" value="ECO:0007669"/>
    <property type="project" value="UniProtKB-KW"/>
</dbReference>
<keyword evidence="10" id="KW-0456">Lyase</keyword>
<evidence type="ECO:0000259" key="9">
    <source>
        <dbReference type="Pfam" id="PF00266"/>
    </source>
</evidence>
<dbReference type="Gene3D" id="3.90.1150.10">
    <property type="entry name" value="Aspartate Aminotransferase, domain 1"/>
    <property type="match status" value="1"/>
</dbReference>
<dbReference type="EC" id="4.4.1.16" evidence="7"/>
<evidence type="ECO:0000256" key="4">
    <source>
        <dbReference type="ARBA" id="ARBA00022490"/>
    </source>
</evidence>
<evidence type="ECO:0000256" key="2">
    <source>
        <dbReference type="ARBA" id="ARBA00004514"/>
    </source>
</evidence>
<accession>A0A0B2V4C5</accession>
<dbReference type="GO" id="GO:0005829">
    <property type="term" value="C:cytosol"/>
    <property type="evidence" value="ECO:0007669"/>
    <property type="project" value="UniProtKB-SubCell"/>
</dbReference>
<protein>
    <recommendedName>
        <fullName evidence="8">Selenocysteine lyase</fullName>
        <ecNumber evidence="7">4.4.1.16</ecNumber>
    </recommendedName>
</protein>
<evidence type="ECO:0000313" key="11">
    <source>
        <dbReference type="Proteomes" id="UP000031036"/>
    </source>
</evidence>
<dbReference type="OMA" id="QATTPLX"/>
<evidence type="ECO:0000256" key="8">
    <source>
        <dbReference type="ARBA" id="ARBA00040554"/>
    </source>
</evidence>
<gene>
    <name evidence="10" type="primary">Scly</name>
    <name evidence="10" type="ORF">Tcan_09087</name>
</gene>
<dbReference type="PANTHER" id="PTHR11601:SF62">
    <property type="entry name" value="SELENOCYSTEINE LYASE"/>
    <property type="match status" value="1"/>
</dbReference>
<evidence type="ECO:0000313" key="10">
    <source>
        <dbReference type="EMBL" id="KHN78261.1"/>
    </source>
</evidence>
<dbReference type="AlphaFoldDB" id="A0A0B2V4C5"/>
<keyword evidence="4" id="KW-0963">Cytoplasm</keyword>